<dbReference type="FunFam" id="1.20.58.670:FF:000006">
    <property type="entry name" value="RINT1-like protein MAG2"/>
    <property type="match status" value="1"/>
</dbReference>
<accession>A0ABD1B0S8</accession>
<comment type="caution">
    <text evidence="1">The sequence shown here is derived from an EMBL/GenBank/DDBJ whole genome shotgun (WGS) entry which is preliminary data.</text>
</comment>
<dbReference type="PROSITE" id="PS51386">
    <property type="entry name" value="RINT1_TIP20"/>
    <property type="match status" value="1"/>
</dbReference>
<organism evidence="1 2">
    <name type="scientific">Cardamine amara subsp. amara</name>
    <dbReference type="NCBI Taxonomy" id="228776"/>
    <lineage>
        <taxon>Eukaryota</taxon>
        <taxon>Viridiplantae</taxon>
        <taxon>Streptophyta</taxon>
        <taxon>Embryophyta</taxon>
        <taxon>Tracheophyta</taxon>
        <taxon>Spermatophyta</taxon>
        <taxon>Magnoliopsida</taxon>
        <taxon>eudicotyledons</taxon>
        <taxon>Gunneridae</taxon>
        <taxon>Pentapetalae</taxon>
        <taxon>rosids</taxon>
        <taxon>malvids</taxon>
        <taxon>Brassicales</taxon>
        <taxon>Brassicaceae</taxon>
        <taxon>Cardamineae</taxon>
        <taxon>Cardamine</taxon>
    </lineage>
</organism>
<dbReference type="AlphaFoldDB" id="A0ABD1B0S8"/>
<evidence type="ECO:0000313" key="1">
    <source>
        <dbReference type="EMBL" id="KAL1210254.1"/>
    </source>
</evidence>
<dbReference type="PANTHER" id="PTHR13520:SF1">
    <property type="entry name" value="RINT1-LIKE PROTEIN MAG2"/>
    <property type="match status" value="1"/>
</dbReference>
<reference evidence="1 2" key="1">
    <citation type="submission" date="2024-04" db="EMBL/GenBank/DDBJ databases">
        <title>Genome assembly C_amara_ONT_v2.</title>
        <authorList>
            <person name="Yant L."/>
            <person name="Moore C."/>
            <person name="Slenker M."/>
        </authorList>
    </citation>
    <scope>NUCLEOTIDE SEQUENCE [LARGE SCALE GENOMIC DNA]</scope>
    <source>
        <tissue evidence="1">Leaf</tissue>
    </source>
</reference>
<dbReference type="Proteomes" id="UP001558713">
    <property type="component" value="Unassembled WGS sequence"/>
</dbReference>
<dbReference type="InterPro" id="IPR007528">
    <property type="entry name" value="RINT1_Tip20"/>
</dbReference>
<evidence type="ECO:0000313" key="2">
    <source>
        <dbReference type="Proteomes" id="UP001558713"/>
    </source>
</evidence>
<dbReference type="Gene3D" id="1.20.58.670">
    <property type="entry name" value="Dsl1p vesicle tethering complex, Tip20p subunit, domain D"/>
    <property type="match status" value="1"/>
</dbReference>
<gene>
    <name evidence="1" type="ORF">V5N11_018863</name>
</gene>
<sequence>MDAIKPLPQVSSFSASVFTFLYERFRDSSDLSQSPGLVSELQTEISELDQRLSGLNRQLESGLAAYASFSDRVGGLFVEVNAKLADLSSSTCVLRSASDGGKEEETTENVAGEELPSLAKEVAQVESVRAYAETALKLDTLVGEIEDAVMASMNKNLKTSRSSGFEELRLHAIKTLKATEEILSLVARKHPRWGRLVSAVDHRVDRALAMMRPQAIADYRALLSSLGWPPQLSTLTSASLDSKSENVQNPLFTMEGSLKSQYCGNFHALCSLQGLQLQRKSRQLGSHKGENVLFHQPLWAIEELVNPLIVASQRHFTKWSEKPEFIFALVYKITRDYVDSMDELLQPLVDEAKLAGYSCREEWVSAMVSSLSLYLVKEIFPTYVGQLEANETDLRSEAKVSWLHLIDLMISFDKRVQSLVSQSGILSLQEDGNLVRISSLSVFCDRPDWLDLWAEIELDERLVKFKVEIDNDRNWTLKVQDELISTSNVYRPPIISSFFLQHLSSLIERSKSVPAIYLRARFLRLAASPMIQKFLDSLLLRCQEAEGLTALTENNDLIKVSNSINAGHYIESVLEEWSEDVFFLEMGTGQHNPQETPGLENFTEPSEGIFGEEFEKLEKFRLEWINKLSVVVLRGFDARTRDYIKNRKQWQEKRDKEWTVSRTLVGALDYLQGKTSIIQENLNKADFTAMWRSLASEIDKLFLNSILMANVKFSNDGVERFKEDMDILYGVFRAWCVRPEGFFPKLSEGLTVLKMKEKQVKDGLSRGDKWLRENGVRYLSEAEAKKVAKSRVFS</sequence>
<keyword evidence="2" id="KW-1185">Reference proteome</keyword>
<proteinExistence type="predicted"/>
<dbReference type="InterPro" id="IPR042044">
    <property type="entry name" value="EXOC6PINT-1/Sec15/Tip20_C_dom2"/>
</dbReference>
<dbReference type="EMBL" id="JBANAX010000395">
    <property type="protein sequence ID" value="KAL1210254.1"/>
    <property type="molecule type" value="Genomic_DNA"/>
</dbReference>
<dbReference type="Pfam" id="PF04437">
    <property type="entry name" value="RINT1_TIP1"/>
    <property type="match status" value="1"/>
</dbReference>
<dbReference type="PANTHER" id="PTHR13520">
    <property type="entry name" value="RAD50-INTERACTING PROTEIN 1 RINT-1"/>
    <property type="match status" value="1"/>
</dbReference>
<protein>
    <submittedName>
        <fullName evidence="1">RINT1-like protein MAG2</fullName>
    </submittedName>
</protein>
<name>A0ABD1B0S8_CARAN</name>